<sequence>MPHVCYWSVCFVHLQKDDPKFFGFAEYLAAVALMALAWTIADSRYKFRVATAPVPLETVTFAVVGGVGLLTLLTDWWRAEQWLVPMGRVISPAGWQALLGFLFLTNFVVWVYFAFIKPPVYCRLNAFRFTRELYRIVLRGSPEQLAVIADELARSARALIRHSWQRGEDLLAKEMSPQEGKKPSRRFLVRQCAYEALLLIADKKFCREAVISAPVVALALFSELRDQKRYYVPLGTFARNFTAAAIENKDSFAYHEIEGYYTGMIGYTKPISSALYGQYAVVHTLDVAFDIPFEEQRRWDASQWEAYCRLLLVTARDYFECGNFSEYPPVLGRAFDDIEHSVMSLGQLDGVSAAAWDHDDVRKLNVAVDFVLEFIKLMDGHVDHRHVTLRRGKGDYRKDVCDLVADLMFELVVCASQIQRPRDLSWSVQHNAVWSRFFESLYPKGTAADIIGFKLRRQLLEEVTRMDKFANYKSTRVLGMLLNVLGLKLHRSERNKGVQALHRAVLRWTVKNYVRLADESPHVMETVLFAGLTYDPEGPSLIYTHERFLDRVVVPVVLQLDRVAQGAEVVK</sequence>
<reference evidence="2 3" key="1">
    <citation type="submission" date="2019-09" db="EMBL/GenBank/DDBJ databases">
        <authorList>
            <person name="Depoorter E."/>
        </authorList>
    </citation>
    <scope>NUCLEOTIDE SEQUENCE [LARGE SCALE GENOMIC DNA]</scope>
    <source>
        <strain evidence="2">LMG 26883</strain>
    </source>
</reference>
<dbReference type="AlphaFoldDB" id="A0A6P2RB68"/>
<dbReference type="GeneID" id="93173596"/>
<gene>
    <name evidence="2" type="ORF">BPS26883_06521</name>
</gene>
<keyword evidence="1" id="KW-1133">Transmembrane helix</keyword>
<evidence type="ECO:0000256" key="1">
    <source>
        <dbReference type="SAM" id="Phobius"/>
    </source>
</evidence>
<dbReference type="EMBL" id="CABVPP010000094">
    <property type="protein sequence ID" value="VWC32917.1"/>
    <property type="molecule type" value="Genomic_DNA"/>
</dbReference>
<dbReference type="RefSeq" id="WP_174904444.1">
    <property type="nucleotide sequence ID" value="NZ_CABVPP010000094.1"/>
</dbReference>
<organism evidence="2 3">
    <name type="scientific">Burkholderia pseudomultivorans</name>
    <dbReference type="NCBI Taxonomy" id="1207504"/>
    <lineage>
        <taxon>Bacteria</taxon>
        <taxon>Pseudomonadati</taxon>
        <taxon>Pseudomonadota</taxon>
        <taxon>Betaproteobacteria</taxon>
        <taxon>Burkholderiales</taxon>
        <taxon>Burkholderiaceae</taxon>
        <taxon>Burkholderia</taxon>
        <taxon>Burkholderia cepacia complex</taxon>
    </lineage>
</organism>
<feature type="transmembrane region" description="Helical" evidence="1">
    <location>
        <begin position="93"/>
        <end position="115"/>
    </location>
</feature>
<feature type="transmembrane region" description="Helical" evidence="1">
    <location>
        <begin position="21"/>
        <end position="41"/>
    </location>
</feature>
<protein>
    <submittedName>
        <fullName evidence="2">Uncharacterized protein</fullName>
    </submittedName>
</protein>
<dbReference type="Proteomes" id="UP000494162">
    <property type="component" value="Unassembled WGS sequence"/>
</dbReference>
<evidence type="ECO:0000313" key="2">
    <source>
        <dbReference type="EMBL" id="VWC32917.1"/>
    </source>
</evidence>
<keyword evidence="1" id="KW-0812">Transmembrane</keyword>
<accession>A0A6P2RB68</accession>
<feature type="transmembrane region" description="Helical" evidence="1">
    <location>
        <begin position="53"/>
        <end position="73"/>
    </location>
</feature>
<proteinExistence type="predicted"/>
<name>A0A6P2RB68_9BURK</name>
<evidence type="ECO:0000313" key="3">
    <source>
        <dbReference type="Proteomes" id="UP000494162"/>
    </source>
</evidence>
<keyword evidence="1" id="KW-0472">Membrane</keyword>